<dbReference type="InterPro" id="IPR029052">
    <property type="entry name" value="Metallo-depent_PP-like"/>
</dbReference>
<dbReference type="GO" id="GO:0016787">
    <property type="term" value="F:hydrolase activity"/>
    <property type="evidence" value="ECO:0007669"/>
    <property type="project" value="UniProtKB-KW"/>
</dbReference>
<dbReference type="PATRIC" id="fig|264450.4.peg.2774"/>
<evidence type="ECO:0000313" key="1">
    <source>
        <dbReference type="EMBL" id="KPW89472.1"/>
    </source>
</evidence>
<gene>
    <name evidence="1" type="ORF">ALO79_200096</name>
</gene>
<sequence length="72" mass="8176">MSCLDVDEQGTHLDAAYANDWSPLFDNEIDLWIFGHTHHAVDLKFKGARVISNPKGYPREETGFTESLLLEI</sequence>
<dbReference type="AlphaFoldDB" id="A0A0P9RXP1"/>
<keyword evidence="1" id="KW-0378">Hydrolase</keyword>
<dbReference type="SUPFAM" id="SSF56300">
    <property type="entry name" value="Metallo-dependent phosphatases"/>
    <property type="match status" value="1"/>
</dbReference>
<dbReference type="EMBL" id="LJQD01000549">
    <property type="protein sequence ID" value="KPW89472.1"/>
    <property type="molecule type" value="Genomic_DNA"/>
</dbReference>
<protein>
    <submittedName>
        <fullName evidence="1">Haloacid dehalogenase domain protein hydrolase</fullName>
    </submittedName>
</protein>
<organism evidence="1 2">
    <name type="scientific">Pseudomonas syringae pv. castaneae</name>
    <dbReference type="NCBI Taxonomy" id="264450"/>
    <lineage>
        <taxon>Bacteria</taxon>
        <taxon>Pseudomonadati</taxon>
        <taxon>Pseudomonadota</taxon>
        <taxon>Gammaproteobacteria</taxon>
        <taxon>Pseudomonadales</taxon>
        <taxon>Pseudomonadaceae</taxon>
        <taxon>Pseudomonas</taxon>
        <taxon>Pseudomonas syringae</taxon>
    </lineage>
</organism>
<comment type="caution">
    <text evidence="1">The sequence shown here is derived from an EMBL/GenBank/DDBJ whole genome shotgun (WGS) entry which is preliminary data.</text>
</comment>
<dbReference type="PANTHER" id="PTHR37844">
    <property type="entry name" value="SER/THR PROTEIN PHOSPHATASE SUPERFAMILY (AFU_ORTHOLOGUE AFUA_1G14840)"/>
    <property type="match status" value="1"/>
</dbReference>
<accession>A0A0P9RXP1</accession>
<evidence type="ECO:0000313" key="2">
    <source>
        <dbReference type="Proteomes" id="UP000050381"/>
    </source>
</evidence>
<reference evidence="1 2" key="1">
    <citation type="submission" date="2015-09" db="EMBL/GenBank/DDBJ databases">
        <title>Genome announcement of multiple Pseudomonas syringae strains.</title>
        <authorList>
            <person name="Thakur S."/>
            <person name="Wang P.W."/>
            <person name="Gong Y."/>
            <person name="Weir B.S."/>
            <person name="Guttman D.S."/>
        </authorList>
    </citation>
    <scope>NUCLEOTIDE SEQUENCE [LARGE SCALE GENOMIC DNA]</scope>
    <source>
        <strain evidence="1 2">ICMP9419</strain>
    </source>
</reference>
<dbReference type="PANTHER" id="PTHR37844:SF1">
    <property type="entry name" value="CALCINEURIN-LIKE PHOSPHOESTERASE DOMAIN-CONTAINING PROTEIN"/>
    <property type="match status" value="1"/>
</dbReference>
<proteinExistence type="predicted"/>
<dbReference type="Proteomes" id="UP000050381">
    <property type="component" value="Unassembled WGS sequence"/>
</dbReference>
<name>A0A0P9RXP1_PSESX</name>